<feature type="compositionally biased region" description="Basic and acidic residues" evidence="1">
    <location>
        <begin position="28"/>
        <end position="50"/>
    </location>
</feature>
<evidence type="ECO:0000256" key="1">
    <source>
        <dbReference type="SAM" id="MobiDB-lite"/>
    </source>
</evidence>
<gene>
    <name evidence="2" type="ORF">E2C01_051403</name>
</gene>
<dbReference type="EMBL" id="VSRR010014773">
    <property type="protein sequence ID" value="MPC57424.1"/>
    <property type="molecule type" value="Genomic_DNA"/>
</dbReference>
<organism evidence="2 3">
    <name type="scientific">Portunus trituberculatus</name>
    <name type="common">Swimming crab</name>
    <name type="synonym">Neptunus trituberculatus</name>
    <dbReference type="NCBI Taxonomy" id="210409"/>
    <lineage>
        <taxon>Eukaryota</taxon>
        <taxon>Metazoa</taxon>
        <taxon>Ecdysozoa</taxon>
        <taxon>Arthropoda</taxon>
        <taxon>Crustacea</taxon>
        <taxon>Multicrustacea</taxon>
        <taxon>Malacostraca</taxon>
        <taxon>Eumalacostraca</taxon>
        <taxon>Eucarida</taxon>
        <taxon>Decapoda</taxon>
        <taxon>Pleocyemata</taxon>
        <taxon>Brachyura</taxon>
        <taxon>Eubrachyura</taxon>
        <taxon>Portunoidea</taxon>
        <taxon>Portunidae</taxon>
        <taxon>Portuninae</taxon>
        <taxon>Portunus</taxon>
    </lineage>
</organism>
<reference evidence="2 3" key="1">
    <citation type="submission" date="2019-05" db="EMBL/GenBank/DDBJ databases">
        <title>Another draft genome of Portunus trituberculatus and its Hox gene families provides insights of decapod evolution.</title>
        <authorList>
            <person name="Jeong J.-H."/>
            <person name="Song I."/>
            <person name="Kim S."/>
            <person name="Choi T."/>
            <person name="Kim D."/>
            <person name="Ryu S."/>
            <person name="Kim W."/>
        </authorList>
    </citation>
    <scope>NUCLEOTIDE SEQUENCE [LARGE SCALE GENOMIC DNA]</scope>
    <source>
        <tissue evidence="2">Muscle</tissue>
    </source>
</reference>
<dbReference type="Proteomes" id="UP000324222">
    <property type="component" value="Unassembled WGS sequence"/>
</dbReference>
<dbReference type="AlphaFoldDB" id="A0A5B7GLQ4"/>
<evidence type="ECO:0000313" key="2">
    <source>
        <dbReference type="EMBL" id="MPC57424.1"/>
    </source>
</evidence>
<sequence length="62" mass="6964">MKVGHVLFTLCVGGEEDVRKRISVPAGEGRRKTAEDEGKGRKKVSEGLLREKKRSRRRNKGS</sequence>
<feature type="compositionally biased region" description="Basic residues" evidence="1">
    <location>
        <begin position="51"/>
        <end position="62"/>
    </location>
</feature>
<accession>A0A5B7GLQ4</accession>
<proteinExistence type="predicted"/>
<keyword evidence="3" id="KW-1185">Reference proteome</keyword>
<evidence type="ECO:0000313" key="3">
    <source>
        <dbReference type="Proteomes" id="UP000324222"/>
    </source>
</evidence>
<comment type="caution">
    <text evidence="2">The sequence shown here is derived from an EMBL/GenBank/DDBJ whole genome shotgun (WGS) entry which is preliminary data.</text>
</comment>
<name>A0A5B7GLQ4_PORTR</name>
<feature type="region of interest" description="Disordered" evidence="1">
    <location>
        <begin position="23"/>
        <end position="62"/>
    </location>
</feature>
<protein>
    <submittedName>
        <fullName evidence="2">Uncharacterized protein</fullName>
    </submittedName>
</protein>